<gene>
    <name evidence="5" type="ORF">E6C64_03380</name>
</gene>
<feature type="domain" description="WCX" evidence="4">
    <location>
        <begin position="245"/>
        <end position="318"/>
    </location>
</feature>
<feature type="region of interest" description="Disordered" evidence="1">
    <location>
        <begin position="325"/>
        <end position="345"/>
    </location>
</feature>
<dbReference type="InterPro" id="IPR057727">
    <property type="entry name" value="WCX_dom"/>
</dbReference>
<evidence type="ECO:0000259" key="2">
    <source>
        <dbReference type="Pfam" id="PF13280"/>
    </source>
</evidence>
<dbReference type="InterPro" id="IPR028349">
    <property type="entry name" value="PafC-like"/>
</dbReference>
<evidence type="ECO:0000256" key="1">
    <source>
        <dbReference type="SAM" id="MobiDB-lite"/>
    </source>
</evidence>
<name>A0A4S4FRV9_9MICO</name>
<dbReference type="InterPro" id="IPR051534">
    <property type="entry name" value="CBASS_pafABC_assoc_protein"/>
</dbReference>
<evidence type="ECO:0000259" key="4">
    <source>
        <dbReference type="Pfam" id="PF25583"/>
    </source>
</evidence>
<dbReference type="PIRSF" id="PIRSF016838">
    <property type="entry name" value="PafC"/>
    <property type="match status" value="1"/>
</dbReference>
<dbReference type="PANTHER" id="PTHR34580">
    <property type="match status" value="1"/>
</dbReference>
<dbReference type="RefSeq" id="WP_136426185.1">
    <property type="nucleotide sequence ID" value="NZ_SSSM01000001.1"/>
</dbReference>
<dbReference type="PROSITE" id="PS52050">
    <property type="entry name" value="WYL"/>
    <property type="match status" value="1"/>
</dbReference>
<dbReference type="EMBL" id="SSSM01000001">
    <property type="protein sequence ID" value="THG33403.1"/>
    <property type="molecule type" value="Genomic_DNA"/>
</dbReference>
<evidence type="ECO:0000313" key="6">
    <source>
        <dbReference type="Proteomes" id="UP000309133"/>
    </source>
</evidence>
<comment type="caution">
    <text evidence="5">The sequence shown here is derived from an EMBL/GenBank/DDBJ whole genome shotgun (WGS) entry which is preliminary data.</text>
</comment>
<dbReference type="Proteomes" id="UP000309133">
    <property type="component" value="Unassembled WGS sequence"/>
</dbReference>
<dbReference type="Pfam" id="PF13280">
    <property type="entry name" value="WYL"/>
    <property type="match status" value="1"/>
</dbReference>
<evidence type="ECO:0000313" key="5">
    <source>
        <dbReference type="EMBL" id="THG33403.1"/>
    </source>
</evidence>
<protein>
    <submittedName>
        <fullName evidence="5">WYL domain-containing protein</fullName>
    </submittedName>
</protein>
<dbReference type="InterPro" id="IPR026881">
    <property type="entry name" value="WYL_dom"/>
</dbReference>
<feature type="domain" description="WYL" evidence="2">
    <location>
        <begin position="153"/>
        <end position="218"/>
    </location>
</feature>
<keyword evidence="6" id="KW-1185">Reference proteome</keyword>
<dbReference type="AlphaFoldDB" id="A0A4S4FRV9"/>
<organism evidence="5 6">
    <name type="scientific">Naasia lichenicola</name>
    <dbReference type="NCBI Taxonomy" id="2565933"/>
    <lineage>
        <taxon>Bacteria</taxon>
        <taxon>Bacillati</taxon>
        <taxon>Actinomycetota</taxon>
        <taxon>Actinomycetes</taxon>
        <taxon>Micrococcales</taxon>
        <taxon>Microbacteriaceae</taxon>
        <taxon>Naasia</taxon>
    </lineage>
</organism>
<dbReference type="Pfam" id="PF19187">
    <property type="entry name" value="HTH_PafC"/>
    <property type="match status" value="1"/>
</dbReference>
<sequence>MSARPMQAQDKLAFLLSLVPFLIEHDGVSVTDAAARFGVTPEEMRTAVRLIAISGVPGESRQYGPDDLFDIDWDEFEEDDRISITHHVAIDDSPRFSSREAAALIAGLQYLSSLPENADRAALASLTAKLASGSTGGPAAVAVSADGGDARVAPLREALLARRRVSFDYRSAQGDRERRLVDPLRIDSENQSWYLRGWDHSRGAVRIFRLDRMSALTVTDEDSSTVAADVQLSDALFETSPDNLTIRVELPESALTLLGEYLPDGTRTAPGSSADLVIATLRVGHFHGLKRLIALLSGVATVLDPPEARAAVADWAQRGLDQYTHTASSTDAASSDAASSSSADK</sequence>
<dbReference type="Pfam" id="PF25583">
    <property type="entry name" value="WCX"/>
    <property type="match status" value="1"/>
</dbReference>
<feature type="domain" description="PafC HTH" evidence="3">
    <location>
        <begin position="10"/>
        <end position="131"/>
    </location>
</feature>
<evidence type="ECO:0000259" key="3">
    <source>
        <dbReference type="Pfam" id="PF19187"/>
    </source>
</evidence>
<dbReference type="OrthoDB" id="3171994at2"/>
<dbReference type="PANTHER" id="PTHR34580:SF1">
    <property type="entry name" value="PROTEIN PAFC"/>
    <property type="match status" value="1"/>
</dbReference>
<feature type="compositionally biased region" description="Low complexity" evidence="1">
    <location>
        <begin position="326"/>
        <end position="345"/>
    </location>
</feature>
<dbReference type="InterPro" id="IPR043839">
    <property type="entry name" value="PafC_HTH"/>
</dbReference>
<reference evidence="5 6" key="1">
    <citation type="submission" date="2019-04" db="EMBL/GenBank/DDBJ databases">
        <authorList>
            <person name="Jiang L."/>
        </authorList>
    </citation>
    <scope>NUCLEOTIDE SEQUENCE [LARGE SCALE GENOMIC DNA]</scope>
    <source>
        <strain evidence="5 6">YIM 131853</strain>
    </source>
</reference>
<accession>A0A4S4FRV9</accession>
<proteinExistence type="predicted"/>